<dbReference type="GO" id="GO:0016787">
    <property type="term" value="F:hydrolase activity"/>
    <property type="evidence" value="ECO:0007669"/>
    <property type="project" value="UniProtKB-KW"/>
</dbReference>
<evidence type="ECO:0000256" key="1">
    <source>
        <dbReference type="SAM" id="SignalP"/>
    </source>
</evidence>
<gene>
    <name evidence="3" type="ORF">EI293_19885</name>
</gene>
<dbReference type="InterPro" id="IPR008969">
    <property type="entry name" value="CarboxyPept-like_regulatory"/>
</dbReference>
<dbReference type="InterPro" id="IPR050471">
    <property type="entry name" value="AB_hydrolase"/>
</dbReference>
<reference evidence="3 4" key="1">
    <citation type="submission" date="2018-12" db="EMBL/GenBank/DDBJ databases">
        <authorList>
            <person name="Feng G."/>
            <person name="Zhu H."/>
        </authorList>
    </citation>
    <scope>NUCLEOTIDE SEQUENCE [LARGE SCALE GENOMIC DNA]</scope>
    <source>
        <strain evidence="3 4">LMG 26000</strain>
    </source>
</reference>
<dbReference type="Pfam" id="PF13715">
    <property type="entry name" value="CarbopepD_reg_2"/>
    <property type="match status" value="1"/>
</dbReference>
<organism evidence="3 4">
    <name type="scientific">Hymenobacter perfusus</name>
    <dbReference type="NCBI Taxonomy" id="1236770"/>
    <lineage>
        <taxon>Bacteria</taxon>
        <taxon>Pseudomonadati</taxon>
        <taxon>Bacteroidota</taxon>
        <taxon>Cytophagia</taxon>
        <taxon>Cytophagales</taxon>
        <taxon>Hymenobacteraceae</taxon>
        <taxon>Hymenobacter</taxon>
    </lineage>
</organism>
<dbReference type="InterPro" id="IPR000073">
    <property type="entry name" value="AB_hydrolase_1"/>
</dbReference>
<dbReference type="Pfam" id="PF00561">
    <property type="entry name" value="Abhydrolase_1"/>
    <property type="match status" value="1"/>
</dbReference>
<dbReference type="AlphaFoldDB" id="A0A3R9USZ4"/>
<dbReference type="Gene3D" id="3.40.50.1820">
    <property type="entry name" value="alpha/beta hydrolase"/>
    <property type="match status" value="1"/>
</dbReference>
<proteinExistence type="predicted"/>
<sequence>MRPVIPLLLLVVFSFFQSTTFAQTRQLRGTVQDAVTQTPVPFASVGVAGKPFGTVADSAGRFRFTLPDSVAGSVLVSCVGYATQRVPVAALHAGGAIRLKPLGQQLGAVTVRPGKVRTRTFGRTAASSFMTARLYTEPGLVSDELGKEQGTILPLTADCHLRDVNLFVAFNRFRAVTFRLLLYRVRQGQPAEPLPQPDIRFTVTQPRGWVKVDLLPYNLYLQGLKEVAVTVQWLQSEAQEGSPKAFGIAAVPLPGHSVFTRDKSQARWQQTTPGYLSLYLTADTYQAAGRRAEPGAASAVEDTLENYVVADSLKPLFFSGPTTALLTNPHHYGSNPAAGHSLQARGGKLYYEQYGQGPPLLLLHGNGQSIADFQLQIPELARQFTVIALDTRGQGRSQDFTTQDYSYELFADDVRQLLDTLRLRQVNILGWSDGGNTALSLALHHPEYVGRMAIMGANLFPTPEAIEPAVLARFQRQLRQAQARSSTSTETRLLRLLVQEPHFTLPQISTIQAPVLVLAGQHDVIREAHTRAMARALPHSRLRLLQDATHYAPQEVPEVFNKTVLEFLRQP</sequence>
<feature type="domain" description="AB hydrolase-1" evidence="2">
    <location>
        <begin position="358"/>
        <end position="484"/>
    </location>
</feature>
<feature type="signal peptide" evidence="1">
    <location>
        <begin position="1"/>
        <end position="22"/>
    </location>
</feature>
<keyword evidence="1" id="KW-0732">Signal</keyword>
<evidence type="ECO:0000313" key="4">
    <source>
        <dbReference type="Proteomes" id="UP000270291"/>
    </source>
</evidence>
<keyword evidence="3" id="KW-0378">Hydrolase</keyword>
<dbReference type="SUPFAM" id="SSF53474">
    <property type="entry name" value="alpha/beta-Hydrolases"/>
    <property type="match status" value="1"/>
</dbReference>
<dbReference type="InterPro" id="IPR029058">
    <property type="entry name" value="AB_hydrolase_fold"/>
</dbReference>
<dbReference type="Proteomes" id="UP000270291">
    <property type="component" value="Unassembled WGS sequence"/>
</dbReference>
<dbReference type="RefSeq" id="WP_125440301.1">
    <property type="nucleotide sequence ID" value="NZ_RWIU01000009.1"/>
</dbReference>
<dbReference type="PANTHER" id="PTHR43433:SF5">
    <property type="entry name" value="AB HYDROLASE-1 DOMAIN-CONTAINING PROTEIN"/>
    <property type="match status" value="1"/>
</dbReference>
<accession>A0A3R9USZ4</accession>
<evidence type="ECO:0000259" key="2">
    <source>
        <dbReference type="Pfam" id="PF00561"/>
    </source>
</evidence>
<dbReference type="Gene3D" id="2.60.40.1120">
    <property type="entry name" value="Carboxypeptidase-like, regulatory domain"/>
    <property type="match status" value="1"/>
</dbReference>
<name>A0A3R9USZ4_9BACT</name>
<dbReference type="EMBL" id="RWIU01000009">
    <property type="protein sequence ID" value="RSK39483.1"/>
    <property type="molecule type" value="Genomic_DNA"/>
</dbReference>
<evidence type="ECO:0000313" key="3">
    <source>
        <dbReference type="EMBL" id="RSK39483.1"/>
    </source>
</evidence>
<dbReference type="PRINTS" id="PR00111">
    <property type="entry name" value="ABHYDROLASE"/>
</dbReference>
<keyword evidence="4" id="KW-1185">Reference proteome</keyword>
<dbReference type="SUPFAM" id="SSF49464">
    <property type="entry name" value="Carboxypeptidase regulatory domain-like"/>
    <property type="match status" value="1"/>
</dbReference>
<feature type="chain" id="PRO_5018529873" evidence="1">
    <location>
        <begin position="23"/>
        <end position="571"/>
    </location>
</feature>
<dbReference type="OrthoDB" id="2247630at2"/>
<dbReference type="PANTHER" id="PTHR43433">
    <property type="entry name" value="HYDROLASE, ALPHA/BETA FOLD FAMILY PROTEIN"/>
    <property type="match status" value="1"/>
</dbReference>
<protein>
    <submittedName>
        <fullName evidence="3">Alpha/beta fold hydrolase</fullName>
    </submittedName>
</protein>
<comment type="caution">
    <text evidence="3">The sequence shown here is derived from an EMBL/GenBank/DDBJ whole genome shotgun (WGS) entry which is preliminary data.</text>
</comment>